<dbReference type="CDD" id="cd00118">
    <property type="entry name" value="LysM"/>
    <property type="match status" value="2"/>
</dbReference>
<keyword evidence="5" id="KW-0732">Signal</keyword>
<evidence type="ECO:0000259" key="6">
    <source>
        <dbReference type="PROSITE" id="PS51782"/>
    </source>
</evidence>
<name>A0A2C5YYU8_9HYPO</name>
<accession>A0A2C5YYU8</accession>
<dbReference type="AlphaFoldDB" id="A0A2C5YYU8"/>
<dbReference type="Pfam" id="PF01476">
    <property type="entry name" value="LysM"/>
    <property type="match status" value="2"/>
</dbReference>
<dbReference type="InterPro" id="IPR052210">
    <property type="entry name" value="LysM1-like"/>
</dbReference>
<evidence type="ECO:0000256" key="4">
    <source>
        <dbReference type="SAM" id="MobiDB-lite"/>
    </source>
</evidence>
<feature type="domain" description="LysM" evidence="6">
    <location>
        <begin position="92"/>
        <end position="139"/>
    </location>
</feature>
<evidence type="ECO:0000256" key="3">
    <source>
        <dbReference type="ARBA" id="ARBA00044955"/>
    </source>
</evidence>
<dbReference type="SUPFAM" id="SSF54106">
    <property type="entry name" value="LysM domain"/>
    <property type="match status" value="2"/>
</dbReference>
<evidence type="ECO:0000313" key="7">
    <source>
        <dbReference type="EMBL" id="PHH83278.1"/>
    </source>
</evidence>
<dbReference type="PANTHER" id="PTHR34997">
    <property type="entry name" value="AM15"/>
    <property type="match status" value="1"/>
</dbReference>
<dbReference type="GO" id="GO:0008061">
    <property type="term" value="F:chitin binding"/>
    <property type="evidence" value="ECO:0007669"/>
    <property type="project" value="UniProtKB-KW"/>
</dbReference>
<evidence type="ECO:0000256" key="5">
    <source>
        <dbReference type="SAM" id="SignalP"/>
    </source>
</evidence>
<feature type="domain" description="LysM" evidence="6">
    <location>
        <begin position="185"/>
        <end position="231"/>
    </location>
</feature>
<dbReference type="SMART" id="SM00257">
    <property type="entry name" value="LysM"/>
    <property type="match status" value="2"/>
</dbReference>
<comment type="caution">
    <text evidence="7">The sequence shown here is derived from an EMBL/GenBank/DDBJ whole genome shotgun (WGS) entry which is preliminary data.</text>
</comment>
<reference evidence="7 8" key="1">
    <citation type="submission" date="2017-06" db="EMBL/GenBank/DDBJ databases">
        <title>Ant-infecting Ophiocordyceps genomes reveal a high diversity of potential behavioral manipulation genes and a possible major role for enterotoxins.</title>
        <authorList>
            <person name="De Bekker C."/>
            <person name="Evans H.C."/>
            <person name="Brachmann A."/>
            <person name="Hughes D.P."/>
        </authorList>
    </citation>
    <scope>NUCLEOTIDE SEQUENCE [LARGE SCALE GENOMIC DNA]</scope>
    <source>
        <strain evidence="7 8">1348a</strain>
    </source>
</reference>
<dbReference type="Proteomes" id="UP000224854">
    <property type="component" value="Unassembled WGS sequence"/>
</dbReference>
<dbReference type="Gene3D" id="3.10.350.10">
    <property type="entry name" value="LysM domain"/>
    <property type="match status" value="2"/>
</dbReference>
<evidence type="ECO:0000256" key="2">
    <source>
        <dbReference type="ARBA" id="ARBA00023026"/>
    </source>
</evidence>
<feature type="compositionally biased region" description="Low complexity" evidence="4">
    <location>
        <begin position="149"/>
        <end position="174"/>
    </location>
</feature>
<keyword evidence="2" id="KW-0843">Virulence</keyword>
<gene>
    <name evidence="7" type="ORF">CDD82_2458</name>
</gene>
<feature type="region of interest" description="Disordered" evidence="4">
    <location>
        <begin position="148"/>
        <end position="174"/>
    </location>
</feature>
<dbReference type="PROSITE" id="PS51782">
    <property type="entry name" value="LYSM"/>
    <property type="match status" value="2"/>
</dbReference>
<keyword evidence="8" id="KW-1185">Reference proteome</keyword>
<sequence length="240" mass="25457">MKLLSPLVLLASVCQAADLAARYFAMGNQLVTRNSPPKLVEPQAGSHPPLARAVSSLASTATSLLPSTTPKPANEVPTPTPVQPGTIAGCKAFYKVQKNDHCIEVARINNITLQDFLKWNPEVDGGACTNLWFGYYVCVSVTESPPPATTLTTSTTSTTSTTTTTTTAITTPTPTQDGMVRNCKTFHWVEPSQTCETIAALYGVTSADIISWNPAAGPECKELWAHTYCCVGVASKPVPA</sequence>
<dbReference type="OrthoDB" id="2281372at2759"/>
<protein>
    <recommendedName>
        <fullName evidence="6">LysM domain-containing protein</fullName>
    </recommendedName>
</protein>
<dbReference type="PANTHER" id="PTHR34997:SF1">
    <property type="entry name" value="PEPTIDOGLYCAN-BINDING LYSIN DOMAIN"/>
    <property type="match status" value="1"/>
</dbReference>
<keyword evidence="1" id="KW-0147">Chitin-binding</keyword>
<dbReference type="InterPro" id="IPR018392">
    <property type="entry name" value="LysM"/>
</dbReference>
<feature type="chain" id="PRO_5013107006" description="LysM domain-containing protein" evidence="5">
    <location>
        <begin position="17"/>
        <end position="240"/>
    </location>
</feature>
<feature type="signal peptide" evidence="5">
    <location>
        <begin position="1"/>
        <end position="16"/>
    </location>
</feature>
<organism evidence="7 8">
    <name type="scientific">Ophiocordyceps australis</name>
    <dbReference type="NCBI Taxonomy" id="1399860"/>
    <lineage>
        <taxon>Eukaryota</taxon>
        <taxon>Fungi</taxon>
        <taxon>Dikarya</taxon>
        <taxon>Ascomycota</taxon>
        <taxon>Pezizomycotina</taxon>
        <taxon>Sordariomycetes</taxon>
        <taxon>Hypocreomycetidae</taxon>
        <taxon>Hypocreales</taxon>
        <taxon>Ophiocordycipitaceae</taxon>
        <taxon>Ophiocordyceps</taxon>
    </lineage>
</organism>
<evidence type="ECO:0000313" key="8">
    <source>
        <dbReference type="Proteomes" id="UP000224854"/>
    </source>
</evidence>
<dbReference type="EMBL" id="NJEU01000019">
    <property type="protein sequence ID" value="PHH83278.1"/>
    <property type="molecule type" value="Genomic_DNA"/>
</dbReference>
<dbReference type="InterPro" id="IPR036779">
    <property type="entry name" value="LysM_dom_sf"/>
</dbReference>
<proteinExistence type="inferred from homology"/>
<evidence type="ECO:0000256" key="1">
    <source>
        <dbReference type="ARBA" id="ARBA00022669"/>
    </source>
</evidence>
<comment type="similarity">
    <text evidence="3">Belongs to the secreted LysM effector family.</text>
</comment>